<organism evidence="3 4">
    <name type="scientific">Streptomyces muensis</name>
    <dbReference type="NCBI Taxonomy" id="1077944"/>
    <lineage>
        <taxon>Bacteria</taxon>
        <taxon>Bacillati</taxon>
        <taxon>Actinomycetota</taxon>
        <taxon>Actinomycetes</taxon>
        <taxon>Kitasatosporales</taxon>
        <taxon>Streptomycetaceae</taxon>
        <taxon>Streptomyces</taxon>
    </lineage>
</organism>
<dbReference type="SMART" id="SM00903">
    <property type="entry name" value="Flavin_Reduct"/>
    <property type="match status" value="1"/>
</dbReference>
<dbReference type="AlphaFoldDB" id="A0A9X1TJH4"/>
<dbReference type="InterPro" id="IPR002563">
    <property type="entry name" value="Flavin_Rdtase-like_dom"/>
</dbReference>
<keyword evidence="4" id="KW-1185">Reference proteome</keyword>
<dbReference type="InterPro" id="IPR012349">
    <property type="entry name" value="Split_barrel_FMN-bd"/>
</dbReference>
<dbReference type="InterPro" id="IPR050268">
    <property type="entry name" value="NADH-dep_flavin_reductase"/>
</dbReference>
<evidence type="ECO:0000313" key="4">
    <source>
        <dbReference type="Proteomes" id="UP001139384"/>
    </source>
</evidence>
<feature type="domain" description="Flavin reductase like" evidence="2">
    <location>
        <begin position="16"/>
        <end position="159"/>
    </location>
</feature>
<proteinExistence type="predicted"/>
<dbReference type="Gene3D" id="2.30.110.10">
    <property type="entry name" value="Electron Transport, Fmn-binding Protein, Chain A"/>
    <property type="match status" value="1"/>
</dbReference>
<dbReference type="EMBL" id="JAKEIP010000006">
    <property type="protein sequence ID" value="MCF1592584.1"/>
    <property type="molecule type" value="Genomic_DNA"/>
</dbReference>
<dbReference type="GO" id="GO:0010181">
    <property type="term" value="F:FMN binding"/>
    <property type="evidence" value="ECO:0007669"/>
    <property type="project" value="InterPro"/>
</dbReference>
<keyword evidence="1" id="KW-0560">Oxidoreductase</keyword>
<dbReference type="SUPFAM" id="SSF50475">
    <property type="entry name" value="FMN-binding split barrel"/>
    <property type="match status" value="1"/>
</dbReference>
<dbReference type="GO" id="GO:0006208">
    <property type="term" value="P:pyrimidine nucleobase catabolic process"/>
    <property type="evidence" value="ECO:0007669"/>
    <property type="project" value="TreeGrafter"/>
</dbReference>
<protein>
    <submittedName>
        <fullName evidence="3">Flavin reductase family protein</fullName>
    </submittedName>
</protein>
<evidence type="ECO:0000259" key="2">
    <source>
        <dbReference type="SMART" id="SM00903"/>
    </source>
</evidence>
<dbReference type="RefSeq" id="WP_234760895.1">
    <property type="nucleotide sequence ID" value="NZ_JAKEIP010000006.1"/>
</dbReference>
<dbReference type="Pfam" id="PF01613">
    <property type="entry name" value="Flavin_Reduct"/>
    <property type="match status" value="1"/>
</dbReference>
<sequence length="166" mass="17829">MTDTLSTDAGRFREAMASFPSGVTIVTTTDGSGKWRGFTATSFCSVSMEPPLVLVCLAASAECHPAFTSAARWLVHVITDEHTDLAMRFATRGTDKFAQAGFAPNEYGLPTLNGAAVTLECSTYAIHPAGDHTILLGQVDDVRLGDSTPTLYYRRDFHHLEPVSGS</sequence>
<reference evidence="3" key="1">
    <citation type="submission" date="2022-01" db="EMBL/GenBank/DDBJ databases">
        <title>Draft Genome Sequences of Seven Type Strains of the Genus Streptomyces.</title>
        <authorList>
            <person name="Aziz S."/>
            <person name="Coretto E."/>
            <person name="Chronakova A."/>
            <person name="Sproer C."/>
            <person name="Huber K."/>
            <person name="Nouioui I."/>
            <person name="Gross H."/>
        </authorList>
    </citation>
    <scope>NUCLEOTIDE SEQUENCE</scope>
    <source>
        <strain evidence="3">DSM 103493</strain>
    </source>
</reference>
<evidence type="ECO:0000256" key="1">
    <source>
        <dbReference type="ARBA" id="ARBA00023002"/>
    </source>
</evidence>
<dbReference type="PANTHER" id="PTHR30466:SF1">
    <property type="entry name" value="FMN REDUCTASE (NADH) RUTF"/>
    <property type="match status" value="1"/>
</dbReference>
<dbReference type="Proteomes" id="UP001139384">
    <property type="component" value="Unassembled WGS sequence"/>
</dbReference>
<accession>A0A9X1TJH4</accession>
<dbReference type="PANTHER" id="PTHR30466">
    <property type="entry name" value="FLAVIN REDUCTASE"/>
    <property type="match status" value="1"/>
</dbReference>
<name>A0A9X1TJH4_STRM4</name>
<comment type="caution">
    <text evidence="3">The sequence shown here is derived from an EMBL/GenBank/DDBJ whole genome shotgun (WGS) entry which is preliminary data.</text>
</comment>
<evidence type="ECO:0000313" key="3">
    <source>
        <dbReference type="EMBL" id="MCF1592584.1"/>
    </source>
</evidence>
<gene>
    <name evidence="3" type="ORF">L0P92_03235</name>
</gene>
<dbReference type="GO" id="GO:0042602">
    <property type="term" value="F:riboflavin reductase (NADPH) activity"/>
    <property type="evidence" value="ECO:0007669"/>
    <property type="project" value="TreeGrafter"/>
</dbReference>